<organism evidence="1 2">
    <name type="scientific">Lentzea pudingi</name>
    <dbReference type="NCBI Taxonomy" id="1789439"/>
    <lineage>
        <taxon>Bacteria</taxon>
        <taxon>Bacillati</taxon>
        <taxon>Actinomycetota</taxon>
        <taxon>Actinomycetes</taxon>
        <taxon>Pseudonocardiales</taxon>
        <taxon>Pseudonocardiaceae</taxon>
        <taxon>Lentzea</taxon>
    </lineage>
</organism>
<sequence length="202" mass="22294">MSVVPTAFSRAAMQTLAQALETTKELTRSFDEAVIDSAARYGLSASLVESLEDIAAPQSLRSLDLSFQWAVGEPAPSVGTRSIVLDRDAINELSHVRERLVRREEPPRRETLIGSVRSLTREDVAPDEPESATIVLVADVRGKTRAVNVTVTGKDHDWAIMAYRSKLPFTVTGDLAREGRGWRLSDPVVDEEFLRHHSGDQT</sequence>
<name>A0ABQ2ISQ1_9PSEU</name>
<gene>
    <name evidence="1" type="ORF">GCM10011609_86220</name>
</gene>
<dbReference type="Proteomes" id="UP000597656">
    <property type="component" value="Unassembled WGS sequence"/>
</dbReference>
<keyword evidence="2" id="KW-1185">Reference proteome</keyword>
<evidence type="ECO:0000313" key="1">
    <source>
        <dbReference type="EMBL" id="GGN29312.1"/>
    </source>
</evidence>
<evidence type="ECO:0000313" key="2">
    <source>
        <dbReference type="Proteomes" id="UP000597656"/>
    </source>
</evidence>
<protein>
    <submittedName>
        <fullName evidence="1">Uncharacterized protein</fullName>
    </submittedName>
</protein>
<dbReference type="EMBL" id="BMNC01000030">
    <property type="protein sequence ID" value="GGN29312.1"/>
    <property type="molecule type" value="Genomic_DNA"/>
</dbReference>
<proteinExistence type="predicted"/>
<accession>A0ABQ2ISQ1</accession>
<reference evidence="2" key="1">
    <citation type="journal article" date="2019" name="Int. J. Syst. Evol. Microbiol.">
        <title>The Global Catalogue of Microorganisms (GCM) 10K type strain sequencing project: providing services to taxonomists for standard genome sequencing and annotation.</title>
        <authorList>
            <consortium name="The Broad Institute Genomics Platform"/>
            <consortium name="The Broad Institute Genome Sequencing Center for Infectious Disease"/>
            <person name="Wu L."/>
            <person name="Ma J."/>
        </authorList>
    </citation>
    <scope>NUCLEOTIDE SEQUENCE [LARGE SCALE GENOMIC DNA]</scope>
    <source>
        <strain evidence="2">CGMCC 4.7319</strain>
    </source>
</reference>
<comment type="caution">
    <text evidence="1">The sequence shown here is derived from an EMBL/GenBank/DDBJ whole genome shotgun (WGS) entry which is preliminary data.</text>
</comment>